<name>Q5P8Z1_AROAE</name>
<dbReference type="KEGG" id="eba:ebA171"/>
<dbReference type="HOGENOM" id="CLU_3076223_0_0_4"/>
<sequence length="52" mass="5709">MRGTGPQRPDPDQNNEAAALADLWEEEKARESALFFCSMPGLAAKGEFRVSL</sequence>
<proteinExistence type="predicted"/>
<dbReference type="STRING" id="76114.ebA171"/>
<evidence type="ECO:0000313" key="1">
    <source>
        <dbReference type="EMBL" id="CAI06218.1"/>
    </source>
</evidence>
<organism evidence="1 2">
    <name type="scientific">Aromatoleum aromaticum (strain DSM 19018 / LMG 30748 / EbN1)</name>
    <name type="common">Azoarcus sp. (strain EbN1)</name>
    <dbReference type="NCBI Taxonomy" id="76114"/>
    <lineage>
        <taxon>Bacteria</taxon>
        <taxon>Pseudomonadati</taxon>
        <taxon>Pseudomonadota</taxon>
        <taxon>Betaproteobacteria</taxon>
        <taxon>Rhodocyclales</taxon>
        <taxon>Rhodocyclaceae</taxon>
        <taxon>Aromatoleum</taxon>
    </lineage>
</organism>
<dbReference type="EMBL" id="CR555306">
    <property type="protein sequence ID" value="CAI06218.1"/>
    <property type="molecule type" value="Genomic_DNA"/>
</dbReference>
<gene>
    <name evidence="1" type="ORF">ebA171</name>
</gene>
<evidence type="ECO:0000313" key="2">
    <source>
        <dbReference type="Proteomes" id="UP000006552"/>
    </source>
</evidence>
<dbReference type="AlphaFoldDB" id="Q5P8Z1"/>
<keyword evidence="2" id="KW-1185">Reference proteome</keyword>
<reference evidence="1 2" key="1">
    <citation type="journal article" date="2005" name="Arch. Microbiol.">
        <title>The genome sequence of an anaerobic aromatic-degrading denitrifying bacterium, strain EbN1.</title>
        <authorList>
            <person name="Rabus R."/>
            <person name="Kube M."/>
            <person name="Heider J."/>
            <person name="Beck A."/>
            <person name="Heitmann K."/>
            <person name="Widdel F."/>
            <person name="Reinhardt R."/>
        </authorList>
    </citation>
    <scope>NUCLEOTIDE SEQUENCE [LARGE SCALE GENOMIC DNA]</scope>
    <source>
        <strain evidence="1 2">EbN1</strain>
    </source>
</reference>
<protein>
    <submittedName>
        <fullName evidence="1">Uncharacterized protein</fullName>
    </submittedName>
</protein>
<accession>Q5P8Z1</accession>
<dbReference type="Proteomes" id="UP000006552">
    <property type="component" value="Chromosome"/>
</dbReference>